<gene>
    <name evidence="1" type="ORF">DERYTH_LOCUS12458</name>
</gene>
<feature type="non-terminal residue" evidence="1">
    <location>
        <position position="165"/>
    </location>
</feature>
<reference evidence="1" key="1">
    <citation type="submission" date="2021-06" db="EMBL/GenBank/DDBJ databases">
        <authorList>
            <person name="Kallberg Y."/>
            <person name="Tangrot J."/>
            <person name="Rosling A."/>
        </authorList>
    </citation>
    <scope>NUCLEOTIDE SEQUENCE</scope>
    <source>
        <strain evidence="1">MA453B</strain>
    </source>
</reference>
<evidence type="ECO:0000313" key="1">
    <source>
        <dbReference type="EMBL" id="CAG8692293.1"/>
    </source>
</evidence>
<sequence length="165" mass="19795">MAIEANRLQLLRDGRCITNWCEEFQVIQQESYPLLKIKEENAFIQLPKNVYDAIENLKVHKLKIINVNINNQETQEQEFTNLNEDIINIIDNQEMFQKRKQEIFKLLDSTKKILEKNTTNPNGNKWLDSINKNFNSICKFIEDCDKFKKQKHIPKTWKDRNYNTF</sequence>
<proteinExistence type="predicted"/>
<dbReference type="AlphaFoldDB" id="A0A9N9ES69"/>
<organism evidence="1 2">
    <name type="scientific">Dentiscutata erythropus</name>
    <dbReference type="NCBI Taxonomy" id="1348616"/>
    <lineage>
        <taxon>Eukaryota</taxon>
        <taxon>Fungi</taxon>
        <taxon>Fungi incertae sedis</taxon>
        <taxon>Mucoromycota</taxon>
        <taxon>Glomeromycotina</taxon>
        <taxon>Glomeromycetes</taxon>
        <taxon>Diversisporales</taxon>
        <taxon>Gigasporaceae</taxon>
        <taxon>Dentiscutata</taxon>
    </lineage>
</organism>
<accession>A0A9N9ES69</accession>
<dbReference type="EMBL" id="CAJVPY010008159">
    <property type="protein sequence ID" value="CAG8692293.1"/>
    <property type="molecule type" value="Genomic_DNA"/>
</dbReference>
<evidence type="ECO:0000313" key="2">
    <source>
        <dbReference type="Proteomes" id="UP000789405"/>
    </source>
</evidence>
<protein>
    <submittedName>
        <fullName evidence="1">15887_t:CDS:1</fullName>
    </submittedName>
</protein>
<dbReference type="Proteomes" id="UP000789405">
    <property type="component" value="Unassembled WGS sequence"/>
</dbReference>
<keyword evidence="2" id="KW-1185">Reference proteome</keyword>
<comment type="caution">
    <text evidence="1">The sequence shown here is derived from an EMBL/GenBank/DDBJ whole genome shotgun (WGS) entry which is preliminary data.</text>
</comment>
<name>A0A9N9ES69_9GLOM</name>
<dbReference type="OrthoDB" id="2442949at2759"/>